<evidence type="ECO:0000256" key="2">
    <source>
        <dbReference type="ARBA" id="ARBA00022980"/>
    </source>
</evidence>
<evidence type="ECO:0000256" key="3">
    <source>
        <dbReference type="ARBA" id="ARBA00023274"/>
    </source>
</evidence>
<accession>A0A1I8B967</accession>
<proteinExistence type="inferred from homology"/>
<comment type="similarity">
    <text evidence="1">Belongs to the bacterial ribosomal protein bL20 family.</text>
</comment>
<keyword evidence="3" id="KW-0687">Ribonucleoprotein</keyword>
<dbReference type="GO" id="GO:0019843">
    <property type="term" value="F:rRNA binding"/>
    <property type="evidence" value="ECO:0007669"/>
    <property type="project" value="InterPro"/>
</dbReference>
<dbReference type="GO" id="GO:0005840">
    <property type="term" value="C:ribosome"/>
    <property type="evidence" value="ECO:0007669"/>
    <property type="project" value="UniProtKB-KW"/>
</dbReference>
<dbReference type="AlphaFoldDB" id="A0A1I8B967"/>
<dbReference type="PANTHER" id="PTHR10986">
    <property type="entry name" value="39S RIBOSOMAL PROTEIN L20"/>
    <property type="match status" value="1"/>
</dbReference>
<dbReference type="Gene3D" id="1.10.1900.20">
    <property type="entry name" value="Ribosomal protein L20"/>
    <property type="match status" value="1"/>
</dbReference>
<organism evidence="4 5">
    <name type="scientific">Meloidogyne hapla</name>
    <name type="common">Root-knot nematode worm</name>
    <dbReference type="NCBI Taxonomy" id="6305"/>
    <lineage>
        <taxon>Eukaryota</taxon>
        <taxon>Metazoa</taxon>
        <taxon>Ecdysozoa</taxon>
        <taxon>Nematoda</taxon>
        <taxon>Chromadorea</taxon>
        <taxon>Rhabditida</taxon>
        <taxon>Tylenchina</taxon>
        <taxon>Tylenchomorpha</taxon>
        <taxon>Tylenchoidea</taxon>
        <taxon>Meloidogynidae</taxon>
        <taxon>Meloidogyninae</taxon>
        <taxon>Meloidogyne</taxon>
    </lineage>
</organism>
<dbReference type="OMA" id="EHHFEYK"/>
<dbReference type="Pfam" id="PF00453">
    <property type="entry name" value="Ribosomal_L20"/>
    <property type="match status" value="1"/>
</dbReference>
<evidence type="ECO:0000256" key="1">
    <source>
        <dbReference type="ARBA" id="ARBA00007698"/>
    </source>
</evidence>
<sequence length="189" mass="22392">MHFTDVLGLRRIFYASYDPFRIIPKPSIWPKRERLKRFTAWQYGQDLKTVKQGSRKLHKIFIYMDMQRQDAPKLERHYNQQRLRAALEEHNVDDEVFKSMLEKAHILLDERMLAQLAVYEPKSFKSLIDLTQKMALDDGIEIVTKAEDLEHVQTEASLFGQPFPAAKIYPSGPKENHMEFPRKLKVEEF</sequence>
<dbReference type="GO" id="GO:0003735">
    <property type="term" value="F:structural constituent of ribosome"/>
    <property type="evidence" value="ECO:0007669"/>
    <property type="project" value="InterPro"/>
</dbReference>
<dbReference type="InterPro" id="IPR035566">
    <property type="entry name" value="Ribosomal_protein_bL20_C"/>
</dbReference>
<evidence type="ECO:0000313" key="5">
    <source>
        <dbReference type="WBParaSite" id="MhA1_Contig1665.frz3.gene6"/>
    </source>
</evidence>
<dbReference type="GO" id="GO:0006412">
    <property type="term" value="P:translation"/>
    <property type="evidence" value="ECO:0007669"/>
    <property type="project" value="InterPro"/>
</dbReference>
<protein>
    <submittedName>
        <fullName evidence="5">39S ribosomal protein L20, mitochondrial</fullName>
    </submittedName>
</protein>
<dbReference type="SUPFAM" id="SSF74731">
    <property type="entry name" value="Ribosomal protein L20"/>
    <property type="match status" value="1"/>
</dbReference>
<dbReference type="Proteomes" id="UP000095281">
    <property type="component" value="Unplaced"/>
</dbReference>
<keyword evidence="2" id="KW-0689">Ribosomal protein</keyword>
<keyword evidence="4" id="KW-1185">Reference proteome</keyword>
<reference evidence="5" key="1">
    <citation type="submission" date="2016-11" db="UniProtKB">
        <authorList>
            <consortium name="WormBaseParasite"/>
        </authorList>
    </citation>
    <scope>IDENTIFICATION</scope>
</reference>
<evidence type="ECO:0000313" key="4">
    <source>
        <dbReference type="Proteomes" id="UP000095281"/>
    </source>
</evidence>
<name>A0A1I8B967_MELHA</name>
<dbReference type="InterPro" id="IPR005813">
    <property type="entry name" value="Ribosomal_bL20"/>
</dbReference>
<dbReference type="WBParaSite" id="MhA1_Contig1665.frz3.gene6">
    <property type="protein sequence ID" value="MhA1_Contig1665.frz3.gene6"/>
    <property type="gene ID" value="MhA1_Contig1665.frz3.gene6"/>
</dbReference>
<dbReference type="GO" id="GO:1990904">
    <property type="term" value="C:ribonucleoprotein complex"/>
    <property type="evidence" value="ECO:0007669"/>
    <property type="project" value="UniProtKB-KW"/>
</dbReference>